<reference evidence="3" key="1">
    <citation type="journal article" date="2020" name="bioRxiv">
        <title>Comparative genomics of Chlamydomonas.</title>
        <authorList>
            <person name="Craig R.J."/>
            <person name="Hasan A.R."/>
            <person name="Ness R.W."/>
            <person name="Keightley P.D."/>
        </authorList>
    </citation>
    <scope>NUCLEOTIDE SEQUENCE</scope>
    <source>
        <strain evidence="3">SAG 7.73</strain>
    </source>
</reference>
<accession>A0A835SDX9</accession>
<feature type="compositionally biased region" description="Polar residues" evidence="1">
    <location>
        <begin position="622"/>
        <end position="631"/>
    </location>
</feature>
<dbReference type="Proteomes" id="UP000650467">
    <property type="component" value="Unassembled WGS sequence"/>
</dbReference>
<feature type="region of interest" description="Disordered" evidence="1">
    <location>
        <begin position="354"/>
        <end position="381"/>
    </location>
</feature>
<comment type="caution">
    <text evidence="3">The sequence shown here is derived from an EMBL/GenBank/DDBJ whole genome shotgun (WGS) entry which is preliminary data.</text>
</comment>
<keyword evidence="4" id="KW-1185">Reference proteome</keyword>
<keyword evidence="2" id="KW-1133">Transmembrane helix</keyword>
<dbReference type="AlphaFoldDB" id="A0A835SDX9"/>
<feature type="region of interest" description="Disordered" evidence="1">
    <location>
        <begin position="566"/>
        <end position="631"/>
    </location>
</feature>
<feature type="region of interest" description="Disordered" evidence="1">
    <location>
        <begin position="312"/>
        <end position="339"/>
    </location>
</feature>
<evidence type="ECO:0000256" key="2">
    <source>
        <dbReference type="SAM" id="Phobius"/>
    </source>
</evidence>
<evidence type="ECO:0000313" key="4">
    <source>
        <dbReference type="Proteomes" id="UP000650467"/>
    </source>
</evidence>
<feature type="transmembrane region" description="Helical" evidence="2">
    <location>
        <begin position="503"/>
        <end position="524"/>
    </location>
</feature>
<dbReference type="OrthoDB" id="547532at2759"/>
<feature type="region of interest" description="Disordered" evidence="1">
    <location>
        <begin position="121"/>
        <end position="143"/>
    </location>
</feature>
<evidence type="ECO:0000313" key="3">
    <source>
        <dbReference type="EMBL" id="KAG2425184.1"/>
    </source>
</evidence>
<keyword evidence="2" id="KW-0812">Transmembrane</keyword>
<dbReference type="EMBL" id="JAEHOC010000058">
    <property type="protein sequence ID" value="KAG2425184.1"/>
    <property type="molecule type" value="Genomic_DNA"/>
</dbReference>
<protein>
    <recommendedName>
        <fullName evidence="5">VASt domain-containing protein</fullName>
    </recommendedName>
</protein>
<sequence length="631" mass="62655">MPKQADIRLLVPNCSAQLFWDTVYEQPEATERYHKSFNASTSTTVSPWSSCQRTVNFTMAVRMPEFAKKMVGLSDGVAVREVQRVMWTGEGAFSVSSETAVGNITGASRFVTALQLSATEVPAAAPGSPPRARGRAASEPRDAADEDAAAAAGCCPLPACSLQIVYSVRCSAASVPWPMNATIENIMQEKALVSMQAYLDCCTQMLEERAAAKEAAAVAAVRARAANEAGAAAAGGEELPAMPADAEGNGGCQRRPNHHHSHAPPLSPGRLVRSANSHRYRWPSITTTSSEIGAGAVGGGVVGAGVPGPWSSTAGAAAGGGGGGGGGEGAPPPHFSRSDTMFGEAAFCDAAESFTGGSGHSSGVGSPRHSHTAGGPLPPAVLHQSLHHIAGGGGTASGAGPAGADGGGAAAAAVAAAAAEAHQVAVAVERLTAVVAALDKKMDRLISAQQQQAHDISTNAASAAASAAAAAAAAAVRRNGAANGGPGSSSRAGGGGSSSSIGWLLRLVAALLVATLLMVGYWVAHPHATGFRPQPPAPGAPQLQLLASGGGAAAAAAARADWVGGGGGKGAEAGVSGTGTDLASGLGSHTHLRSQQLGRKGGGGGGAVHHVRGSHQQQQQQETVVGTSRRS</sequence>
<organism evidence="3 4">
    <name type="scientific">Chlamydomonas incerta</name>
    <dbReference type="NCBI Taxonomy" id="51695"/>
    <lineage>
        <taxon>Eukaryota</taxon>
        <taxon>Viridiplantae</taxon>
        <taxon>Chlorophyta</taxon>
        <taxon>core chlorophytes</taxon>
        <taxon>Chlorophyceae</taxon>
        <taxon>CS clade</taxon>
        <taxon>Chlamydomonadales</taxon>
        <taxon>Chlamydomonadaceae</taxon>
        <taxon>Chlamydomonas</taxon>
    </lineage>
</organism>
<feature type="compositionally biased region" description="Gly residues" evidence="1">
    <location>
        <begin position="317"/>
        <end position="329"/>
    </location>
</feature>
<gene>
    <name evidence="3" type="ORF">HXX76_013938</name>
</gene>
<keyword evidence="2" id="KW-0472">Membrane</keyword>
<feature type="region of interest" description="Disordered" evidence="1">
    <location>
        <begin position="233"/>
        <end position="271"/>
    </location>
</feature>
<proteinExistence type="predicted"/>
<name>A0A835SDX9_CHLIN</name>
<evidence type="ECO:0000256" key="1">
    <source>
        <dbReference type="SAM" id="MobiDB-lite"/>
    </source>
</evidence>
<evidence type="ECO:0008006" key="5">
    <source>
        <dbReference type="Google" id="ProtNLM"/>
    </source>
</evidence>